<dbReference type="EMBL" id="CQAZ01000003">
    <property type="protein sequence ID" value="CNH12251.1"/>
    <property type="molecule type" value="Genomic_DNA"/>
</dbReference>
<dbReference type="AlphaFoldDB" id="A0A0T9NIQ4"/>
<feature type="region of interest" description="Disordered" evidence="1">
    <location>
        <begin position="294"/>
        <end position="313"/>
    </location>
</feature>
<evidence type="ECO:0000313" key="3">
    <source>
        <dbReference type="Proteomes" id="UP000045840"/>
    </source>
</evidence>
<name>A0A0T9NIQ4_9GAMM</name>
<gene>
    <name evidence="2" type="ORF">ERS008529_00387</name>
</gene>
<evidence type="ECO:0000256" key="1">
    <source>
        <dbReference type="SAM" id="MobiDB-lite"/>
    </source>
</evidence>
<proteinExistence type="predicted"/>
<feature type="region of interest" description="Disordered" evidence="1">
    <location>
        <begin position="24"/>
        <end position="70"/>
    </location>
</feature>
<feature type="compositionally biased region" description="Low complexity" evidence="1">
    <location>
        <begin position="46"/>
        <end position="64"/>
    </location>
</feature>
<evidence type="ECO:0000313" key="2">
    <source>
        <dbReference type="EMBL" id="CNH12251.1"/>
    </source>
</evidence>
<accession>A0A0T9NIQ4</accession>
<reference evidence="3" key="1">
    <citation type="submission" date="2015-03" db="EMBL/GenBank/DDBJ databases">
        <authorList>
            <consortium name="Pathogen Informatics"/>
        </authorList>
    </citation>
    <scope>NUCLEOTIDE SEQUENCE [LARGE SCALE GENOMIC DNA]</scope>
    <source>
        <strain evidence="3">A125KOH2</strain>
    </source>
</reference>
<sequence>MQGDTANGTAIDVAPNVALTGGGADDPLAVSGNASGEDGTGVQLEGNNTLDNTTLAGNATNGTGVDITGPLVNNGNSTVDGKATDGNGVELNGAISGGVVNGTSDTGSGIKVDDDTQLDNATLNGTSPDGKGVEIAANLTGNNGSAVHGDTTNGTGVDVSPNTTLTGGGPDDPLAVSGNASGEDGTGVQLEGNNTLDNTTINGNAIDGHGVEITGPTTNKGNTTINGNAAGDGHGVHINGSVSGGVINGNSGNNHGVYVDDFAAINEIAIGGNTGSDKPPVFISLPESIGNNVTINGKPVDKNTFGDKSRGRTISEPITDHREAVKPGSLLMTRSQTLTSLEEQQLPPAIVTESEHDIAANIGIAVCIPEDLTRQTPDELTTKQDLCDKYILGKWKPLPKASGRE</sequence>
<protein>
    <submittedName>
        <fullName evidence="2">Large exoproteins involved in heme utilization or adhesion</fullName>
    </submittedName>
</protein>
<dbReference type="Proteomes" id="UP000045840">
    <property type="component" value="Unassembled WGS sequence"/>
</dbReference>
<dbReference type="STRING" id="1288385.ERS137968_01295"/>
<feature type="compositionally biased region" description="Basic and acidic residues" evidence="1">
    <location>
        <begin position="299"/>
        <end position="310"/>
    </location>
</feature>
<feature type="compositionally biased region" description="Polar residues" evidence="1">
    <location>
        <begin position="147"/>
        <end position="165"/>
    </location>
</feature>
<feature type="region of interest" description="Disordered" evidence="1">
    <location>
        <begin position="147"/>
        <end position="172"/>
    </location>
</feature>
<organism evidence="2 3">
    <name type="scientific">Yersinia pekkanenii</name>
    <dbReference type="NCBI Taxonomy" id="1288385"/>
    <lineage>
        <taxon>Bacteria</taxon>
        <taxon>Pseudomonadati</taxon>
        <taxon>Pseudomonadota</taxon>
        <taxon>Gammaproteobacteria</taxon>
        <taxon>Enterobacterales</taxon>
        <taxon>Yersiniaceae</taxon>
        <taxon>Yersinia</taxon>
    </lineage>
</organism>